<feature type="non-terminal residue" evidence="3">
    <location>
        <position position="135"/>
    </location>
</feature>
<keyword evidence="2" id="KW-0812">Transmembrane</keyword>
<organism evidence="3 4">
    <name type="scientific">Clavibacter michiganensis</name>
    <dbReference type="NCBI Taxonomy" id="28447"/>
    <lineage>
        <taxon>Bacteria</taxon>
        <taxon>Bacillati</taxon>
        <taxon>Actinomycetota</taxon>
        <taxon>Actinomycetes</taxon>
        <taxon>Micrococcales</taxon>
        <taxon>Microbacteriaceae</taxon>
        <taxon>Clavibacter</taxon>
    </lineage>
</organism>
<evidence type="ECO:0000313" key="3">
    <source>
        <dbReference type="EMBL" id="RII89781.1"/>
    </source>
</evidence>
<accession>A0A399N7Q1</accession>
<dbReference type="Proteomes" id="UP000266298">
    <property type="component" value="Unassembled WGS sequence"/>
</dbReference>
<dbReference type="AlphaFoldDB" id="A0A399N7Q1"/>
<dbReference type="EMBL" id="QWEC01000703">
    <property type="protein sequence ID" value="RII89781.1"/>
    <property type="molecule type" value="Genomic_DNA"/>
</dbReference>
<feature type="transmembrane region" description="Helical" evidence="2">
    <location>
        <begin position="42"/>
        <end position="64"/>
    </location>
</feature>
<evidence type="ECO:0000256" key="2">
    <source>
        <dbReference type="SAM" id="Phobius"/>
    </source>
</evidence>
<keyword evidence="2" id="KW-0472">Membrane</keyword>
<feature type="region of interest" description="Disordered" evidence="1">
    <location>
        <begin position="116"/>
        <end position="135"/>
    </location>
</feature>
<dbReference type="RefSeq" id="WP_220452917.1">
    <property type="nucleotide sequence ID" value="NZ_QWEC01000703.1"/>
</dbReference>
<name>A0A399N7Q1_9MICO</name>
<evidence type="ECO:0000256" key="1">
    <source>
        <dbReference type="SAM" id="MobiDB-lite"/>
    </source>
</evidence>
<protein>
    <submittedName>
        <fullName evidence="3">Uncharacterized protein</fullName>
    </submittedName>
</protein>
<keyword evidence="2" id="KW-1133">Transmembrane helix</keyword>
<comment type="caution">
    <text evidence="3">The sequence shown here is derived from an EMBL/GenBank/DDBJ whole genome shotgun (WGS) entry which is preliminary data.</text>
</comment>
<gene>
    <name evidence="3" type="ORF">DZF96_17760</name>
</gene>
<evidence type="ECO:0000313" key="4">
    <source>
        <dbReference type="Proteomes" id="UP000266298"/>
    </source>
</evidence>
<sequence>ALAVRLVPLVARGLGALAARSRGSVLPLAAWELARRGRRATAAVLLLSLALAVCTFGVTFLHTWRISQEDQAAVAVGPTARVVADPERAVGQSARLAEAAGRAGAASADGGVEPVLRRPMRIDGAPTGDPAEGGV</sequence>
<feature type="non-terminal residue" evidence="3">
    <location>
        <position position="1"/>
    </location>
</feature>
<reference evidence="3 4" key="1">
    <citation type="submission" date="2018-08" db="EMBL/GenBank/DDBJ databases">
        <title>Genome Sequence of Clavibacter michiganensis Subspecies type strains, and the Atypical Peach-Colored Strains Isolated from Tomato.</title>
        <authorList>
            <person name="Osdaghi E."/>
            <person name="Portier P."/>
            <person name="Briand M."/>
            <person name="Jacques M.-A."/>
        </authorList>
    </citation>
    <scope>NUCLEOTIDE SEQUENCE [LARGE SCALE GENOMIC DNA]</scope>
    <source>
        <strain evidence="3 4">CFBP 7493</strain>
    </source>
</reference>
<proteinExistence type="predicted"/>